<evidence type="ECO:0000313" key="2">
    <source>
        <dbReference type="Proteomes" id="UP000265040"/>
    </source>
</evidence>
<dbReference type="SUPFAM" id="SSF48403">
    <property type="entry name" value="Ankyrin repeat"/>
    <property type="match status" value="1"/>
</dbReference>
<reference evidence="1" key="3">
    <citation type="submission" date="2025-09" db="UniProtKB">
        <authorList>
            <consortium name="Ensembl"/>
        </authorList>
    </citation>
    <scope>IDENTIFICATION</scope>
</reference>
<dbReference type="GO" id="GO:0043123">
    <property type="term" value="P:positive regulation of canonical NF-kappaB signal transduction"/>
    <property type="evidence" value="ECO:0007669"/>
    <property type="project" value="TreeGrafter"/>
</dbReference>
<protein>
    <submittedName>
        <fullName evidence="1">Uncharacterized protein</fullName>
    </submittedName>
</protein>
<dbReference type="GO" id="GO:0005078">
    <property type="term" value="F:MAP-kinase scaffold activity"/>
    <property type="evidence" value="ECO:0007669"/>
    <property type="project" value="TreeGrafter"/>
</dbReference>
<dbReference type="PANTHER" id="PTHR13944:SF18">
    <property type="entry name" value="A-KINASE ANCHOR PROTEIN 13"/>
    <property type="match status" value="1"/>
</dbReference>
<dbReference type="Proteomes" id="UP000265040">
    <property type="component" value="Chromosome 6"/>
</dbReference>
<dbReference type="GeneTree" id="ENSGT00940000154146"/>
<dbReference type="PANTHER" id="PTHR13944">
    <property type="entry name" value="AGAP007712-PA"/>
    <property type="match status" value="1"/>
</dbReference>
<dbReference type="GO" id="GO:0071875">
    <property type="term" value="P:adrenergic receptor signaling pathway"/>
    <property type="evidence" value="ECO:0007669"/>
    <property type="project" value="TreeGrafter"/>
</dbReference>
<dbReference type="GO" id="GO:0035023">
    <property type="term" value="P:regulation of Rho protein signal transduction"/>
    <property type="evidence" value="ECO:0007669"/>
    <property type="project" value="TreeGrafter"/>
</dbReference>
<accession>A0A3Q1HDQ0</accession>
<dbReference type="InParanoid" id="A0A3Q1HDQ0"/>
<dbReference type="InterPro" id="IPR036770">
    <property type="entry name" value="Ankyrin_rpt-contain_sf"/>
</dbReference>
<dbReference type="GO" id="GO:0015629">
    <property type="term" value="C:actin cytoskeleton"/>
    <property type="evidence" value="ECO:0007669"/>
    <property type="project" value="TreeGrafter"/>
</dbReference>
<dbReference type="GO" id="GO:0016020">
    <property type="term" value="C:membrane"/>
    <property type="evidence" value="ECO:0007669"/>
    <property type="project" value="TreeGrafter"/>
</dbReference>
<name>A0A3Q1HDQ0_ANATE</name>
<reference evidence="1" key="1">
    <citation type="submission" date="2021-04" db="EMBL/GenBank/DDBJ databases">
        <authorList>
            <consortium name="Wellcome Sanger Institute Data Sharing"/>
        </authorList>
    </citation>
    <scope>NUCLEOTIDE SEQUENCE [LARGE SCALE GENOMIC DNA]</scope>
</reference>
<keyword evidence="2" id="KW-1185">Reference proteome</keyword>
<organism evidence="1 2">
    <name type="scientific">Anabas testudineus</name>
    <name type="common">Climbing perch</name>
    <name type="synonym">Anthias testudineus</name>
    <dbReference type="NCBI Taxonomy" id="64144"/>
    <lineage>
        <taxon>Eukaryota</taxon>
        <taxon>Metazoa</taxon>
        <taxon>Chordata</taxon>
        <taxon>Craniata</taxon>
        <taxon>Vertebrata</taxon>
        <taxon>Euteleostomi</taxon>
        <taxon>Actinopterygii</taxon>
        <taxon>Neopterygii</taxon>
        <taxon>Teleostei</taxon>
        <taxon>Neoteleostei</taxon>
        <taxon>Acanthomorphata</taxon>
        <taxon>Anabantaria</taxon>
        <taxon>Anabantiformes</taxon>
        <taxon>Anabantoidei</taxon>
        <taxon>Anabantidae</taxon>
        <taxon>Anabas</taxon>
    </lineage>
</organism>
<evidence type="ECO:0000313" key="1">
    <source>
        <dbReference type="Ensembl" id="ENSATEP00000006747.2"/>
    </source>
</evidence>
<dbReference type="AlphaFoldDB" id="A0A3Q1HDQ0"/>
<proteinExistence type="predicted"/>
<dbReference type="InterPro" id="IPR051632">
    <property type="entry name" value="Rho_GEF"/>
</dbReference>
<sequence length="263" mass="29928">MRIEPLILRLGECVLTVQLDDEDAGEEVEFYLLFSGSTQRHVSSTLRVSHITLQAVCPAHNVCEEVLVTLCLARPGGSVDRHSQETFCFVQVTALSYSRQIFDLCVFCLCVFQIPLKECERLDQSLTLALKHLSLKLRGWWMYVSSTFLSVQLSSLLHLAASCGLRTVASFLLQQPGAREALRTTNTQGQTPACVAQGKGHEQLVELFRWLVLYQNLNHTIQYLIYLTGKLEHFVFYKIELEKYIFLSFCPLVVLPNSHHNFM</sequence>
<dbReference type="STRING" id="64144.ENSATEP00000006747"/>
<dbReference type="Gene3D" id="1.25.40.20">
    <property type="entry name" value="Ankyrin repeat-containing domain"/>
    <property type="match status" value="1"/>
</dbReference>
<reference evidence="1" key="2">
    <citation type="submission" date="2025-08" db="UniProtKB">
        <authorList>
            <consortium name="Ensembl"/>
        </authorList>
    </citation>
    <scope>IDENTIFICATION</scope>
</reference>
<dbReference type="Ensembl" id="ENSATET00000006860.2">
    <property type="protein sequence ID" value="ENSATEP00000006747.2"/>
    <property type="gene ID" value="ENSATEG00000026940.2"/>
</dbReference>